<protein>
    <submittedName>
        <fullName evidence="1">Uncharacterized protein</fullName>
    </submittedName>
</protein>
<accession>A0AAV2SUW5</accession>
<feature type="non-terminal residue" evidence="1">
    <location>
        <position position="101"/>
    </location>
</feature>
<comment type="caution">
    <text evidence="1">The sequence shown here is derived from an EMBL/GenBank/DDBJ whole genome shotgun (WGS) entry which is preliminary data.</text>
</comment>
<dbReference type="Proteomes" id="UP001497623">
    <property type="component" value="Unassembled WGS sequence"/>
</dbReference>
<proteinExistence type="predicted"/>
<organism evidence="1 2">
    <name type="scientific">Meganyctiphanes norvegica</name>
    <name type="common">Northern krill</name>
    <name type="synonym">Thysanopoda norvegica</name>
    <dbReference type="NCBI Taxonomy" id="48144"/>
    <lineage>
        <taxon>Eukaryota</taxon>
        <taxon>Metazoa</taxon>
        <taxon>Ecdysozoa</taxon>
        <taxon>Arthropoda</taxon>
        <taxon>Crustacea</taxon>
        <taxon>Multicrustacea</taxon>
        <taxon>Malacostraca</taxon>
        <taxon>Eumalacostraca</taxon>
        <taxon>Eucarida</taxon>
        <taxon>Euphausiacea</taxon>
        <taxon>Euphausiidae</taxon>
        <taxon>Meganyctiphanes</taxon>
    </lineage>
</organism>
<name>A0AAV2SUW5_MEGNR</name>
<dbReference type="InterPro" id="IPR029309">
    <property type="entry name" value="CaRF"/>
</dbReference>
<dbReference type="AlphaFoldDB" id="A0AAV2SUW5"/>
<dbReference type="EMBL" id="CAXKWB010130020">
    <property type="protein sequence ID" value="CAL4241559.1"/>
    <property type="molecule type" value="Genomic_DNA"/>
</dbReference>
<evidence type="ECO:0000313" key="2">
    <source>
        <dbReference type="Proteomes" id="UP001497623"/>
    </source>
</evidence>
<sequence length="101" mass="11556">MIPMNSKSFVIWTSEAASVKITIDPRIEERIKDVTCQGQLTSVTQVQKFIKDFVKNTIFEGQVPPPLLDRRYFPLDRDVRRIMKSAQGVANLSCDDQVNLE</sequence>
<keyword evidence="2" id="KW-1185">Reference proteome</keyword>
<reference evidence="1 2" key="1">
    <citation type="submission" date="2024-05" db="EMBL/GenBank/DDBJ databases">
        <authorList>
            <person name="Wallberg A."/>
        </authorList>
    </citation>
    <scope>NUCLEOTIDE SEQUENCE [LARGE SCALE GENOMIC DNA]</scope>
</reference>
<dbReference type="GO" id="GO:0003700">
    <property type="term" value="F:DNA-binding transcription factor activity"/>
    <property type="evidence" value="ECO:0007669"/>
    <property type="project" value="InterPro"/>
</dbReference>
<dbReference type="Pfam" id="PF15299">
    <property type="entry name" value="ALS2CR8"/>
    <property type="match status" value="1"/>
</dbReference>
<evidence type="ECO:0000313" key="1">
    <source>
        <dbReference type="EMBL" id="CAL4241559.1"/>
    </source>
</evidence>
<gene>
    <name evidence="1" type="ORF">MNOR_LOCUS40708</name>
</gene>